<reference evidence="2" key="2">
    <citation type="journal article" date="2013" name="Nat. Commun.">
        <title>Genome of the Chinese tree shrew.</title>
        <authorList>
            <person name="Fan Y."/>
            <person name="Huang Z.Y."/>
            <person name="Cao C.C."/>
            <person name="Chen C.S."/>
            <person name="Chen Y.X."/>
            <person name="Fan D.D."/>
            <person name="He J."/>
            <person name="Hou H.L."/>
            <person name="Hu L."/>
            <person name="Hu X.T."/>
            <person name="Jiang X.T."/>
            <person name="Lai R."/>
            <person name="Lang Y.S."/>
            <person name="Liang B."/>
            <person name="Liao S.G."/>
            <person name="Mu D."/>
            <person name="Ma Y.Y."/>
            <person name="Niu Y.Y."/>
            <person name="Sun X.Q."/>
            <person name="Xia J.Q."/>
            <person name="Xiao J."/>
            <person name="Xiong Z.Q."/>
            <person name="Xu L."/>
            <person name="Yang L."/>
            <person name="Zhang Y."/>
            <person name="Zhao W."/>
            <person name="Zhao X.D."/>
            <person name="Zheng Y.T."/>
            <person name="Zhou J.M."/>
            <person name="Zhu Y.B."/>
            <person name="Zhang G.J."/>
            <person name="Wang J."/>
            <person name="Yao Y.G."/>
        </authorList>
    </citation>
    <scope>NUCLEOTIDE SEQUENCE [LARGE SCALE GENOMIC DNA]</scope>
</reference>
<dbReference type="Proteomes" id="UP000011518">
    <property type="component" value="Unassembled WGS sequence"/>
</dbReference>
<name>L9LB52_TUPCH</name>
<dbReference type="AlphaFoldDB" id="L9LB52"/>
<sequence>MAHLIKTLYAPLHPNLPGPLKFRIVWGSQRSCAAQDRETQDKAVRQTGVTYRVQSGPSGSNLVLLPGVRAQTLVKSLIRCFIS</sequence>
<proteinExistence type="predicted"/>
<reference evidence="2" key="1">
    <citation type="submission" date="2012-07" db="EMBL/GenBank/DDBJ databases">
        <title>Genome of the Chinese tree shrew, a rising model animal genetically related to primates.</title>
        <authorList>
            <person name="Zhang G."/>
            <person name="Fan Y."/>
            <person name="Yao Y."/>
            <person name="Huang Z."/>
        </authorList>
    </citation>
    <scope>NUCLEOTIDE SEQUENCE [LARGE SCALE GENOMIC DNA]</scope>
</reference>
<evidence type="ECO:0000313" key="2">
    <source>
        <dbReference type="Proteomes" id="UP000011518"/>
    </source>
</evidence>
<protein>
    <submittedName>
        <fullName evidence="1">Uncharacterized protein</fullName>
    </submittedName>
</protein>
<keyword evidence="2" id="KW-1185">Reference proteome</keyword>
<gene>
    <name evidence="1" type="ORF">TREES_T100015729</name>
</gene>
<dbReference type="InParanoid" id="L9LB52"/>
<dbReference type="EMBL" id="KB320477">
    <property type="protein sequence ID" value="ELW70972.1"/>
    <property type="molecule type" value="Genomic_DNA"/>
</dbReference>
<accession>L9LB52</accession>
<organism evidence="1 2">
    <name type="scientific">Tupaia chinensis</name>
    <name type="common">Chinese tree shrew</name>
    <name type="synonym">Tupaia belangeri chinensis</name>
    <dbReference type="NCBI Taxonomy" id="246437"/>
    <lineage>
        <taxon>Eukaryota</taxon>
        <taxon>Metazoa</taxon>
        <taxon>Chordata</taxon>
        <taxon>Craniata</taxon>
        <taxon>Vertebrata</taxon>
        <taxon>Euteleostomi</taxon>
        <taxon>Mammalia</taxon>
        <taxon>Eutheria</taxon>
        <taxon>Euarchontoglires</taxon>
        <taxon>Scandentia</taxon>
        <taxon>Tupaiidae</taxon>
        <taxon>Tupaia</taxon>
    </lineage>
</organism>
<evidence type="ECO:0000313" key="1">
    <source>
        <dbReference type="EMBL" id="ELW70972.1"/>
    </source>
</evidence>